<dbReference type="EMBL" id="JBHTOH010000026">
    <property type="protein sequence ID" value="MFD1410860.1"/>
    <property type="molecule type" value="Genomic_DNA"/>
</dbReference>
<proteinExistence type="predicted"/>
<protein>
    <recommendedName>
        <fullName evidence="3">Mga helix-turn-helix domain-containing protein</fullName>
    </recommendedName>
</protein>
<dbReference type="Proteomes" id="UP001597191">
    <property type="component" value="Unassembled WGS sequence"/>
</dbReference>
<evidence type="ECO:0008006" key="3">
    <source>
        <dbReference type="Google" id="ProtNLM"/>
    </source>
</evidence>
<evidence type="ECO:0000313" key="1">
    <source>
        <dbReference type="EMBL" id="MFD1410860.1"/>
    </source>
</evidence>
<reference evidence="2" key="1">
    <citation type="journal article" date="2019" name="Int. J. Syst. Evol. Microbiol.">
        <title>The Global Catalogue of Microorganisms (GCM) 10K type strain sequencing project: providing services to taxonomists for standard genome sequencing and annotation.</title>
        <authorList>
            <consortium name="The Broad Institute Genomics Platform"/>
            <consortium name="The Broad Institute Genome Sequencing Center for Infectious Disease"/>
            <person name="Wu L."/>
            <person name="Ma J."/>
        </authorList>
    </citation>
    <scope>NUCLEOTIDE SEQUENCE [LARGE SCALE GENOMIC DNA]</scope>
    <source>
        <strain evidence="2">CCM 8937</strain>
    </source>
</reference>
<organism evidence="1 2">
    <name type="scientific">Lapidilactobacillus gannanensis</name>
    <dbReference type="NCBI Taxonomy" id="2486002"/>
    <lineage>
        <taxon>Bacteria</taxon>
        <taxon>Bacillati</taxon>
        <taxon>Bacillota</taxon>
        <taxon>Bacilli</taxon>
        <taxon>Lactobacillales</taxon>
        <taxon>Lactobacillaceae</taxon>
        <taxon>Lapidilactobacillus</taxon>
    </lineage>
</organism>
<gene>
    <name evidence="1" type="ORF">ACFQ4R_04425</name>
</gene>
<dbReference type="RefSeq" id="WP_125650888.1">
    <property type="nucleotide sequence ID" value="NZ_JBHTOH010000026.1"/>
</dbReference>
<sequence length="474" mass="54329">MNQEEIAKVAVAVRGLPSIRLPFPEHIDQVGLQRDLNQVSQLLSDAAEDSEVAFSYLSEVVLMERLFFNRSLQQITVDSLADVVLVALPTVERSDDELDSFVTLIFYFCQLLTDNGIITNNSLMGTKFIEAIQRRQPELTDEITGDEAVGSRLEMGIMNHFFTQPLQLLPAGLTSFFNQEFDLDVDFNEFLAEIQQKNDPALFEAALLLFVEDEPSYLKVLNAANKPFSEIERFYPFWARLNLMSPAGLLKLLQSYQDFLDFCVVRAVMSRTTAQKIWQSSSRRLLSYLYADAQQAVTVGQSIFSGPAQRLNPKMARKILQDQPYTATLPFELGPAHPLKLAKKLDQHQLDLELKRVQGYLRDFTGNVTLVELPELTLFTNFILKLHRTMVLTYHRRVNQWTYESLRNCLEHILVREQQFVGHPLIFRFLQLYLFTLDDEGAIKNADILYTALEHEVQVFLYHSIDVQTATSSK</sequence>
<comment type="caution">
    <text evidence="1">The sequence shown here is derived from an EMBL/GenBank/DDBJ whole genome shotgun (WGS) entry which is preliminary data.</text>
</comment>
<keyword evidence="2" id="KW-1185">Reference proteome</keyword>
<evidence type="ECO:0000313" key="2">
    <source>
        <dbReference type="Proteomes" id="UP001597191"/>
    </source>
</evidence>
<accession>A0ABW4BMV6</accession>
<name>A0ABW4BMV6_9LACO</name>